<dbReference type="EC" id="2.7.7.18" evidence="11"/>
<comment type="function">
    <text evidence="1 11">Catalyzes the reversible adenylation of nicotinate mononucleotide (NaMN) to nicotinic acid adenine dinucleotide (NaAD).</text>
</comment>
<feature type="domain" description="Cytidyltransferase-like" evidence="12">
    <location>
        <begin position="13"/>
        <end position="189"/>
    </location>
</feature>
<organism evidence="13 14">
    <name type="scientific">Mesosutterella porci</name>
    <dbReference type="NCBI Taxonomy" id="2915351"/>
    <lineage>
        <taxon>Bacteria</taxon>
        <taxon>Pseudomonadati</taxon>
        <taxon>Pseudomonadota</taxon>
        <taxon>Betaproteobacteria</taxon>
        <taxon>Burkholderiales</taxon>
        <taxon>Sutterellaceae</taxon>
        <taxon>Mesosutterella</taxon>
    </lineage>
</organism>
<accession>A0ABS9MQ03</accession>
<dbReference type="Proteomes" id="UP001297600">
    <property type="component" value="Unassembled WGS sequence"/>
</dbReference>
<dbReference type="InterPro" id="IPR014729">
    <property type="entry name" value="Rossmann-like_a/b/a_fold"/>
</dbReference>
<evidence type="ECO:0000259" key="12">
    <source>
        <dbReference type="Pfam" id="PF01467"/>
    </source>
</evidence>
<comment type="similarity">
    <text evidence="3 11">Belongs to the NadD family.</text>
</comment>
<reference evidence="13 14" key="1">
    <citation type="submission" date="2022-02" db="EMBL/GenBank/DDBJ databases">
        <title>Mesosutterella porci, a novel member of the family Sutterellaceae from pig feces.</title>
        <authorList>
            <person name="Wylensek D."/>
            <person name="Clavel T."/>
        </authorList>
    </citation>
    <scope>NUCLEOTIDE SEQUENCE [LARGE SCALE GENOMIC DNA]</scope>
    <source>
        <strain evidence="14">oilRF-744-wt-GAM-9</strain>
    </source>
</reference>
<dbReference type="GO" id="GO:0016779">
    <property type="term" value="F:nucleotidyltransferase activity"/>
    <property type="evidence" value="ECO:0007669"/>
    <property type="project" value="UniProtKB-KW"/>
</dbReference>
<dbReference type="PANTHER" id="PTHR39321:SF3">
    <property type="entry name" value="PHOSPHOPANTETHEINE ADENYLYLTRANSFERASE"/>
    <property type="match status" value="1"/>
</dbReference>
<evidence type="ECO:0000256" key="1">
    <source>
        <dbReference type="ARBA" id="ARBA00002324"/>
    </source>
</evidence>
<dbReference type="SUPFAM" id="SSF52374">
    <property type="entry name" value="Nucleotidylyl transferase"/>
    <property type="match status" value="1"/>
</dbReference>
<evidence type="ECO:0000256" key="6">
    <source>
        <dbReference type="ARBA" id="ARBA00022695"/>
    </source>
</evidence>
<evidence type="ECO:0000256" key="4">
    <source>
        <dbReference type="ARBA" id="ARBA00022642"/>
    </source>
</evidence>
<keyword evidence="14" id="KW-1185">Reference proteome</keyword>
<name>A0ABS9MQ03_9BURK</name>
<dbReference type="HAMAP" id="MF_00244">
    <property type="entry name" value="NaMN_adenylyltr"/>
    <property type="match status" value="1"/>
</dbReference>
<dbReference type="NCBIfam" id="TIGR00482">
    <property type="entry name" value="nicotinate (nicotinamide) nucleotide adenylyltransferase"/>
    <property type="match status" value="1"/>
</dbReference>
<evidence type="ECO:0000256" key="7">
    <source>
        <dbReference type="ARBA" id="ARBA00022741"/>
    </source>
</evidence>
<dbReference type="EMBL" id="JAKNCT010000002">
    <property type="protein sequence ID" value="MCG5030345.1"/>
    <property type="molecule type" value="Genomic_DNA"/>
</dbReference>
<evidence type="ECO:0000256" key="5">
    <source>
        <dbReference type="ARBA" id="ARBA00022679"/>
    </source>
</evidence>
<comment type="pathway">
    <text evidence="2 11">Cofactor biosynthesis; NAD(+) biosynthesis; deamido-NAD(+) from nicotinate D-ribonucleotide: step 1/1.</text>
</comment>
<evidence type="ECO:0000256" key="2">
    <source>
        <dbReference type="ARBA" id="ARBA00005019"/>
    </source>
</evidence>
<keyword evidence="9 11" id="KW-0520">NAD</keyword>
<keyword evidence="4 11" id="KW-0662">Pyridine nucleotide biosynthesis</keyword>
<sequence>MSGPLLPRRGTGLLGGTFDPVHNGHLALAQQALESLRLGRVDFVLAARPWQKRVLTSISDRARMLALALAGREGMRVNLTEVFRDGPTYTVDTLRELRRRCGASEPLVLLIGMDQWANLTTWKNWETLTDYADLAVFNRGEAQPSVPENQKRWSATRIVPRETLNRSPCGFISFFDMPPHEASSTAIRRLLSQPRTAENTAKLEKWLPSEVARYIFQQRLYASGR</sequence>
<keyword evidence="7 11" id="KW-0547">Nucleotide-binding</keyword>
<evidence type="ECO:0000313" key="13">
    <source>
        <dbReference type="EMBL" id="MCG5030345.1"/>
    </source>
</evidence>
<dbReference type="CDD" id="cd02165">
    <property type="entry name" value="NMNAT"/>
    <property type="match status" value="1"/>
</dbReference>
<dbReference type="PANTHER" id="PTHR39321">
    <property type="entry name" value="NICOTINATE-NUCLEOTIDE ADENYLYLTRANSFERASE-RELATED"/>
    <property type="match status" value="1"/>
</dbReference>
<dbReference type="InterPro" id="IPR005248">
    <property type="entry name" value="NadD/NMNAT"/>
</dbReference>
<proteinExistence type="inferred from homology"/>
<keyword evidence="8 11" id="KW-0067">ATP-binding</keyword>
<keyword evidence="6 11" id="KW-0548">Nucleotidyltransferase</keyword>
<comment type="caution">
    <text evidence="13">The sequence shown here is derived from an EMBL/GenBank/DDBJ whole genome shotgun (WGS) entry which is preliminary data.</text>
</comment>
<gene>
    <name evidence="11 13" type="primary">nadD</name>
    <name evidence="13" type="ORF">MAF45_02615</name>
</gene>
<evidence type="ECO:0000256" key="11">
    <source>
        <dbReference type="HAMAP-Rule" id="MF_00244"/>
    </source>
</evidence>
<dbReference type="InterPro" id="IPR004821">
    <property type="entry name" value="Cyt_trans-like"/>
</dbReference>
<dbReference type="Gene3D" id="3.40.50.620">
    <property type="entry name" value="HUPs"/>
    <property type="match status" value="1"/>
</dbReference>
<evidence type="ECO:0000256" key="10">
    <source>
        <dbReference type="ARBA" id="ARBA00048721"/>
    </source>
</evidence>
<comment type="catalytic activity">
    <reaction evidence="10 11">
        <text>nicotinate beta-D-ribonucleotide + ATP + H(+) = deamido-NAD(+) + diphosphate</text>
        <dbReference type="Rhea" id="RHEA:22860"/>
        <dbReference type="ChEBI" id="CHEBI:15378"/>
        <dbReference type="ChEBI" id="CHEBI:30616"/>
        <dbReference type="ChEBI" id="CHEBI:33019"/>
        <dbReference type="ChEBI" id="CHEBI:57502"/>
        <dbReference type="ChEBI" id="CHEBI:58437"/>
        <dbReference type="EC" id="2.7.7.18"/>
    </reaction>
</comment>
<dbReference type="Pfam" id="PF01467">
    <property type="entry name" value="CTP_transf_like"/>
    <property type="match status" value="1"/>
</dbReference>
<evidence type="ECO:0000256" key="8">
    <source>
        <dbReference type="ARBA" id="ARBA00022840"/>
    </source>
</evidence>
<evidence type="ECO:0000313" key="14">
    <source>
        <dbReference type="Proteomes" id="UP001297600"/>
    </source>
</evidence>
<dbReference type="NCBIfam" id="TIGR00125">
    <property type="entry name" value="cyt_tran_rel"/>
    <property type="match status" value="1"/>
</dbReference>
<evidence type="ECO:0000256" key="3">
    <source>
        <dbReference type="ARBA" id="ARBA00009014"/>
    </source>
</evidence>
<evidence type="ECO:0000256" key="9">
    <source>
        <dbReference type="ARBA" id="ARBA00023027"/>
    </source>
</evidence>
<dbReference type="RefSeq" id="WP_237977994.1">
    <property type="nucleotide sequence ID" value="NZ_JAKNCT010000002.1"/>
</dbReference>
<keyword evidence="5 11" id="KW-0808">Transferase</keyword>
<protein>
    <recommendedName>
        <fullName evidence="11">Probable nicotinate-nucleotide adenylyltransferase</fullName>
        <ecNumber evidence="11">2.7.7.18</ecNumber>
    </recommendedName>
    <alternativeName>
        <fullName evidence="11">Deamido-NAD(+) diphosphorylase</fullName>
    </alternativeName>
    <alternativeName>
        <fullName evidence="11">Deamido-NAD(+) pyrophosphorylase</fullName>
    </alternativeName>
    <alternativeName>
        <fullName evidence="11">Nicotinate mononucleotide adenylyltransferase</fullName>
        <shortName evidence="11">NaMN adenylyltransferase</shortName>
    </alternativeName>
</protein>